<keyword evidence="1" id="KW-1133">Transmembrane helix</keyword>
<keyword evidence="3" id="KW-1185">Reference proteome</keyword>
<dbReference type="Pfam" id="PF05552">
    <property type="entry name" value="MS_channel_1st_1"/>
    <property type="match status" value="2"/>
</dbReference>
<protein>
    <recommendedName>
        <fullName evidence="4">Mechanosensitive ion channel</fullName>
    </recommendedName>
</protein>
<evidence type="ECO:0000313" key="2">
    <source>
        <dbReference type="EMBL" id="KDA52911.1"/>
    </source>
</evidence>
<gene>
    <name evidence="2" type="ORF">EG19_08725</name>
</gene>
<keyword evidence="1" id="KW-0812">Transmembrane</keyword>
<proteinExistence type="predicted"/>
<evidence type="ECO:0000256" key="1">
    <source>
        <dbReference type="SAM" id="Phobius"/>
    </source>
</evidence>
<sequence length="234" mass="24936">MNAPFTERLAAALDAFVETVLRFLPGLLAALLVLALGLVVAAALRVVVRRLLVLARFDRACQSWGLTDVLARADVQKPPSALAAATVFWLLFLTSAMAGLAALEIQVVRDLVSSFFLYIPRLISAILLVLAGFLLANFLSRAVLLAAVNAAVPFPRAAALVVKLLITILAFAMALEQLQIAGNIVLAAFIITFGSVMLGLGLALGLGGKDVVRELLERQLKDSKKPEDDTISHL</sequence>
<comment type="caution">
    <text evidence="2">The sequence shown here is derived from an EMBL/GenBank/DDBJ whole genome shotgun (WGS) entry which is preliminary data.</text>
</comment>
<dbReference type="RefSeq" id="WP_053335270.1">
    <property type="nucleotide sequence ID" value="NZ_JMFG01000038.1"/>
</dbReference>
<feature type="transmembrane region" description="Helical" evidence="1">
    <location>
        <begin position="115"/>
        <end position="136"/>
    </location>
</feature>
<feature type="transmembrane region" description="Helical" evidence="1">
    <location>
        <begin position="23"/>
        <end position="48"/>
    </location>
</feature>
<dbReference type="Proteomes" id="UP000027284">
    <property type="component" value="Unassembled WGS sequence"/>
</dbReference>
<dbReference type="OrthoDB" id="9790359at2"/>
<feature type="transmembrane region" description="Helical" evidence="1">
    <location>
        <begin position="157"/>
        <end position="175"/>
    </location>
</feature>
<reference evidence="2 3" key="1">
    <citation type="submission" date="2014-04" db="EMBL/GenBank/DDBJ databases">
        <title>The Genome Sequence of Thermoanaerobaculum aquaticum MP-01, The First Cultivated Group 23 Acidobacterium.</title>
        <authorList>
            <person name="Stamps B.W."/>
            <person name="Losey N.A."/>
            <person name="Lawson P.A."/>
            <person name="Stevenson B.S."/>
        </authorList>
    </citation>
    <scope>NUCLEOTIDE SEQUENCE [LARGE SCALE GENOMIC DNA]</scope>
    <source>
        <strain evidence="2 3">MP-01</strain>
    </source>
</reference>
<evidence type="ECO:0008006" key="4">
    <source>
        <dbReference type="Google" id="ProtNLM"/>
    </source>
</evidence>
<accession>A0A062XXU8</accession>
<feature type="transmembrane region" description="Helical" evidence="1">
    <location>
        <begin position="81"/>
        <end position="103"/>
    </location>
</feature>
<keyword evidence="1" id="KW-0472">Membrane</keyword>
<evidence type="ECO:0000313" key="3">
    <source>
        <dbReference type="Proteomes" id="UP000027284"/>
    </source>
</evidence>
<dbReference type="InterPro" id="IPR008910">
    <property type="entry name" value="MSC_TM_helix"/>
</dbReference>
<dbReference type="EMBL" id="JMFG01000038">
    <property type="protein sequence ID" value="KDA52911.1"/>
    <property type="molecule type" value="Genomic_DNA"/>
</dbReference>
<name>A0A062XXU8_9BACT</name>
<dbReference type="AlphaFoldDB" id="A0A062XXU8"/>
<dbReference type="STRING" id="1312852.EG19_08725"/>
<feature type="transmembrane region" description="Helical" evidence="1">
    <location>
        <begin position="181"/>
        <end position="206"/>
    </location>
</feature>
<organism evidence="2 3">
    <name type="scientific">Thermoanaerobaculum aquaticum</name>
    <dbReference type="NCBI Taxonomy" id="1312852"/>
    <lineage>
        <taxon>Bacteria</taxon>
        <taxon>Pseudomonadati</taxon>
        <taxon>Acidobacteriota</taxon>
        <taxon>Thermoanaerobaculia</taxon>
        <taxon>Thermoanaerobaculales</taxon>
        <taxon>Thermoanaerobaculaceae</taxon>
        <taxon>Thermoanaerobaculum</taxon>
    </lineage>
</organism>